<protein>
    <recommendedName>
        <fullName evidence="3">Nucleotide-diphospho-sugar transferase domain-containing protein</fullName>
    </recommendedName>
</protein>
<accession>A0ABQ1UJL1</accession>
<dbReference type="Proteomes" id="UP000632273">
    <property type="component" value="Unassembled WGS sequence"/>
</dbReference>
<organism evidence="1 2">
    <name type="scientific">Hymenobacter cavernae</name>
    <dbReference type="NCBI Taxonomy" id="2044852"/>
    <lineage>
        <taxon>Bacteria</taxon>
        <taxon>Pseudomonadati</taxon>
        <taxon>Bacteroidota</taxon>
        <taxon>Cytophagia</taxon>
        <taxon>Cytophagales</taxon>
        <taxon>Hymenobacteraceae</taxon>
        <taxon>Hymenobacter</taxon>
    </lineage>
</organism>
<gene>
    <name evidence="1" type="ORF">GCM10011383_34170</name>
</gene>
<evidence type="ECO:0000313" key="2">
    <source>
        <dbReference type="Proteomes" id="UP000632273"/>
    </source>
</evidence>
<comment type="caution">
    <text evidence="1">The sequence shown here is derived from an EMBL/GenBank/DDBJ whole genome shotgun (WGS) entry which is preliminary data.</text>
</comment>
<dbReference type="EMBL" id="BMHT01000006">
    <property type="protein sequence ID" value="GGF19752.1"/>
    <property type="molecule type" value="Genomic_DNA"/>
</dbReference>
<evidence type="ECO:0000313" key="1">
    <source>
        <dbReference type="EMBL" id="GGF19752.1"/>
    </source>
</evidence>
<proteinExistence type="predicted"/>
<keyword evidence="2" id="KW-1185">Reference proteome</keyword>
<evidence type="ECO:0008006" key="3">
    <source>
        <dbReference type="Google" id="ProtNLM"/>
    </source>
</evidence>
<sequence length="279" mass="31541">MPVEYVLLTTAGLEEMYGPQRYIHRAKAAIIEKLFRDYPTDRVLFCDSDTFFVAESDKLLSRLQPGVSLMHMREARFTQSIPQGAPPEETNGIQTAIDMIDSQAFRIGSQEHRFQKTQFMWNSGVLGLSQEVASLLPDTCALIDTLYENSRWIVSEQVGFSLALPTKTQLVPSNHYVFHYWYKPLKVLMDTLLDELLTSTFSNLNTADRLTQVRQLTTKWPHTVVLSNAREELINGFSSGAVVRGLKSAKLAVDTLPTSPFTVTFAKDLFLTLRKKDLG</sequence>
<reference evidence="2" key="1">
    <citation type="journal article" date="2019" name="Int. J. Syst. Evol. Microbiol.">
        <title>The Global Catalogue of Microorganisms (GCM) 10K type strain sequencing project: providing services to taxonomists for standard genome sequencing and annotation.</title>
        <authorList>
            <consortium name="The Broad Institute Genomics Platform"/>
            <consortium name="The Broad Institute Genome Sequencing Center for Infectious Disease"/>
            <person name="Wu L."/>
            <person name="Ma J."/>
        </authorList>
    </citation>
    <scope>NUCLEOTIDE SEQUENCE [LARGE SCALE GENOMIC DNA]</scope>
    <source>
        <strain evidence="2">CGMCC 1.15197</strain>
    </source>
</reference>
<name>A0ABQ1UJL1_9BACT</name>